<keyword evidence="3" id="KW-0812">Transmembrane</keyword>
<dbReference type="Proteomes" id="UP000242188">
    <property type="component" value="Unassembled WGS sequence"/>
</dbReference>
<dbReference type="GO" id="GO:0008107">
    <property type="term" value="F:galactoside 2-alpha-L-fucosyltransferase activity"/>
    <property type="evidence" value="ECO:0007669"/>
    <property type="project" value="InterPro"/>
</dbReference>
<feature type="transmembrane region" description="Helical" evidence="3">
    <location>
        <begin position="36"/>
        <end position="55"/>
    </location>
</feature>
<gene>
    <name evidence="4" type="ORF">KP79_PYT18169</name>
</gene>
<proteinExistence type="inferred from homology"/>
<dbReference type="AlphaFoldDB" id="A0A210QPU3"/>
<keyword evidence="2 3" id="KW-0808">Transferase</keyword>
<comment type="pathway">
    <text evidence="3">Protein modification; protein glycosylation.</text>
</comment>
<evidence type="ECO:0000313" key="4">
    <source>
        <dbReference type="EMBL" id="OWF50753.1"/>
    </source>
</evidence>
<protein>
    <recommendedName>
        <fullName evidence="3">L-Fucosyltransferase</fullName>
        <ecNumber evidence="3">2.4.1.-</ecNumber>
    </recommendedName>
</protein>
<keyword evidence="3" id="KW-0735">Signal-anchor</keyword>
<evidence type="ECO:0000313" key="5">
    <source>
        <dbReference type="Proteomes" id="UP000242188"/>
    </source>
</evidence>
<dbReference type="EMBL" id="NEDP02002474">
    <property type="protein sequence ID" value="OWF50753.1"/>
    <property type="molecule type" value="Genomic_DNA"/>
</dbReference>
<evidence type="ECO:0000256" key="1">
    <source>
        <dbReference type="ARBA" id="ARBA00022676"/>
    </source>
</evidence>
<dbReference type="UniPathway" id="UPA00378"/>
<dbReference type="InterPro" id="IPR002516">
    <property type="entry name" value="Glyco_trans_11"/>
</dbReference>
<reference evidence="4 5" key="1">
    <citation type="journal article" date="2017" name="Nat. Ecol. Evol.">
        <title>Scallop genome provides insights into evolution of bilaterian karyotype and development.</title>
        <authorList>
            <person name="Wang S."/>
            <person name="Zhang J."/>
            <person name="Jiao W."/>
            <person name="Li J."/>
            <person name="Xun X."/>
            <person name="Sun Y."/>
            <person name="Guo X."/>
            <person name="Huan P."/>
            <person name="Dong B."/>
            <person name="Zhang L."/>
            <person name="Hu X."/>
            <person name="Sun X."/>
            <person name="Wang J."/>
            <person name="Zhao C."/>
            <person name="Wang Y."/>
            <person name="Wang D."/>
            <person name="Huang X."/>
            <person name="Wang R."/>
            <person name="Lv J."/>
            <person name="Li Y."/>
            <person name="Zhang Z."/>
            <person name="Liu B."/>
            <person name="Lu W."/>
            <person name="Hui Y."/>
            <person name="Liang J."/>
            <person name="Zhou Z."/>
            <person name="Hou R."/>
            <person name="Li X."/>
            <person name="Liu Y."/>
            <person name="Li H."/>
            <person name="Ning X."/>
            <person name="Lin Y."/>
            <person name="Zhao L."/>
            <person name="Xing Q."/>
            <person name="Dou J."/>
            <person name="Li Y."/>
            <person name="Mao J."/>
            <person name="Guo H."/>
            <person name="Dou H."/>
            <person name="Li T."/>
            <person name="Mu C."/>
            <person name="Jiang W."/>
            <person name="Fu Q."/>
            <person name="Fu X."/>
            <person name="Miao Y."/>
            <person name="Liu J."/>
            <person name="Yu Q."/>
            <person name="Li R."/>
            <person name="Liao H."/>
            <person name="Li X."/>
            <person name="Kong Y."/>
            <person name="Jiang Z."/>
            <person name="Chourrout D."/>
            <person name="Li R."/>
            <person name="Bao Z."/>
        </authorList>
    </citation>
    <scope>NUCLEOTIDE SEQUENCE [LARGE SCALE GENOMIC DNA]</scope>
    <source>
        <strain evidence="4 5">PY_sf001</strain>
    </source>
</reference>
<comment type="caution">
    <text evidence="4">The sequence shown here is derived from an EMBL/GenBank/DDBJ whole genome shotgun (WGS) entry which is preliminary data.</text>
</comment>
<dbReference type="EC" id="2.4.1.-" evidence="3"/>
<dbReference type="GO" id="GO:0032580">
    <property type="term" value="C:Golgi cisterna membrane"/>
    <property type="evidence" value="ECO:0007669"/>
    <property type="project" value="UniProtKB-SubCell"/>
</dbReference>
<dbReference type="STRING" id="6573.A0A210QPU3"/>
<dbReference type="OrthoDB" id="3226at2759"/>
<keyword evidence="3" id="KW-0333">Golgi apparatus</keyword>
<dbReference type="CDD" id="cd11301">
    <property type="entry name" value="Fut1_Fut2_like"/>
    <property type="match status" value="1"/>
</dbReference>
<dbReference type="GO" id="GO:0005975">
    <property type="term" value="P:carbohydrate metabolic process"/>
    <property type="evidence" value="ECO:0007669"/>
    <property type="project" value="InterPro"/>
</dbReference>
<sequence>MENEVNHQSGSINGDSNYRKTNVKETLKKDLTLPNLRCVILVTLLFTSSFIIYSFKVVMVTEPQYLALKIPYLHRESNISNRGTGTTLTCTNYSDKCVTFGSAISVDKKRYLCPNFEGRLGNIMFIYASTYGIAFDHNFTVVVSRRNELYEGFENIPVQYLSTCNCSDDAQFIQEKFPRIHEKFNFSIKHTVYRIKGFLQSWKYFKRSFADIKQQFVFKQSIRTKVRKTLQGLALSMFPNKTVTTVGIHVRRGDFVREHLVVPKKEYFDRAKQYFLNKYQNVLFIVATSPIEEDRKWCKDHIMNGNGKAVFSGFNDRYEDMAILTMTDHVITSVGTFGWWSGFLNNGTVIYYDWIPKDHRRFNRNDYVIPSWIGLKPNT</sequence>
<keyword evidence="3" id="KW-0472">Membrane</keyword>
<keyword evidence="3" id="KW-0325">Glycoprotein</keyword>
<keyword evidence="1 3" id="KW-0328">Glycosyltransferase</keyword>
<dbReference type="PANTHER" id="PTHR11927:SF9">
    <property type="entry name" value="L-FUCOSYLTRANSFERASE"/>
    <property type="match status" value="1"/>
</dbReference>
<dbReference type="Pfam" id="PF01531">
    <property type="entry name" value="Glyco_transf_11"/>
    <property type="match status" value="1"/>
</dbReference>
<dbReference type="PANTHER" id="PTHR11927">
    <property type="entry name" value="GALACTOSIDE 2-L-FUCOSYLTRANSFERASE"/>
    <property type="match status" value="1"/>
</dbReference>
<keyword evidence="5" id="KW-1185">Reference proteome</keyword>
<name>A0A210QPU3_MIZYE</name>
<comment type="subcellular location">
    <subcellularLocation>
        <location evidence="3">Golgi apparatus</location>
        <location evidence="3">Golgi stack membrane</location>
        <topology evidence="3">Single-pass type II membrane protein</topology>
    </subcellularLocation>
</comment>
<organism evidence="4 5">
    <name type="scientific">Mizuhopecten yessoensis</name>
    <name type="common">Japanese scallop</name>
    <name type="synonym">Patinopecten yessoensis</name>
    <dbReference type="NCBI Taxonomy" id="6573"/>
    <lineage>
        <taxon>Eukaryota</taxon>
        <taxon>Metazoa</taxon>
        <taxon>Spiralia</taxon>
        <taxon>Lophotrochozoa</taxon>
        <taxon>Mollusca</taxon>
        <taxon>Bivalvia</taxon>
        <taxon>Autobranchia</taxon>
        <taxon>Pteriomorphia</taxon>
        <taxon>Pectinida</taxon>
        <taxon>Pectinoidea</taxon>
        <taxon>Pectinidae</taxon>
        <taxon>Mizuhopecten</taxon>
    </lineage>
</organism>
<keyword evidence="3" id="KW-1133">Transmembrane helix</keyword>
<evidence type="ECO:0000256" key="2">
    <source>
        <dbReference type="ARBA" id="ARBA00022679"/>
    </source>
</evidence>
<accession>A0A210QPU3</accession>
<evidence type="ECO:0000256" key="3">
    <source>
        <dbReference type="RuleBase" id="RU363129"/>
    </source>
</evidence>
<comment type="similarity">
    <text evidence="3">Belongs to the glycosyltransferase 11 family.</text>
</comment>